<evidence type="ECO:0000256" key="2">
    <source>
        <dbReference type="ARBA" id="ARBA00008072"/>
    </source>
</evidence>
<dbReference type="RefSeq" id="WP_071917333.1">
    <property type="nucleotide sequence ID" value="NZ_CP017637.1"/>
</dbReference>
<evidence type="ECO:0000256" key="3">
    <source>
        <dbReference type="ARBA" id="ARBA00022723"/>
    </source>
</evidence>
<dbReference type="SUPFAM" id="SSF55347">
    <property type="entry name" value="Glyceraldehyde-3-phosphate dehydrogenase-like, C-terminal domain"/>
    <property type="match status" value="1"/>
</dbReference>
<dbReference type="InterPro" id="IPR013149">
    <property type="entry name" value="ADH-like_C"/>
</dbReference>
<dbReference type="InterPro" id="IPR036291">
    <property type="entry name" value="NAD(P)-bd_dom_sf"/>
</dbReference>
<evidence type="ECO:0000256" key="4">
    <source>
        <dbReference type="ARBA" id="ARBA00022833"/>
    </source>
</evidence>
<dbReference type="AlphaFoldDB" id="A0A1L3FB60"/>
<organism evidence="7 8">
    <name type="scientific">Bradyrhizobium japonicum</name>
    <dbReference type="NCBI Taxonomy" id="375"/>
    <lineage>
        <taxon>Bacteria</taxon>
        <taxon>Pseudomonadati</taxon>
        <taxon>Pseudomonadota</taxon>
        <taxon>Alphaproteobacteria</taxon>
        <taxon>Hyphomicrobiales</taxon>
        <taxon>Nitrobacteraceae</taxon>
        <taxon>Bradyrhizobium</taxon>
    </lineage>
</organism>
<dbReference type="SUPFAM" id="SSF51735">
    <property type="entry name" value="NAD(P)-binding Rossmann-fold domains"/>
    <property type="match status" value="2"/>
</dbReference>
<evidence type="ECO:0000256" key="1">
    <source>
        <dbReference type="ARBA" id="ARBA00001947"/>
    </source>
</evidence>
<proteinExistence type="inferred from homology"/>
<keyword evidence="4" id="KW-0862">Zinc</keyword>
<dbReference type="InterPro" id="IPR000683">
    <property type="entry name" value="Gfo/Idh/MocA-like_OxRdtase_N"/>
</dbReference>
<protein>
    <submittedName>
        <fullName evidence="7">Oxidoreductase</fullName>
    </submittedName>
</protein>
<keyword evidence="3" id="KW-0479">Metal-binding</keyword>
<dbReference type="Pfam" id="PF00107">
    <property type="entry name" value="ADH_zinc_N"/>
    <property type="match status" value="1"/>
</dbReference>
<dbReference type="InterPro" id="IPR011032">
    <property type="entry name" value="GroES-like_sf"/>
</dbReference>
<reference evidence="7 8" key="1">
    <citation type="submission" date="2016-11" db="EMBL/GenBank/DDBJ databases">
        <title>Complete Genome Sequence of Bradyrhizobium sp. strain J5, an isolated from soybean nodule in Hokkaido.</title>
        <authorList>
            <person name="Kanehara K."/>
        </authorList>
    </citation>
    <scope>NUCLEOTIDE SEQUENCE [LARGE SCALE GENOMIC DNA]</scope>
    <source>
        <strain evidence="7 8">J5</strain>
    </source>
</reference>
<comment type="similarity">
    <text evidence="2">Belongs to the zinc-containing alcohol dehydrogenase family.</text>
</comment>
<evidence type="ECO:0000256" key="5">
    <source>
        <dbReference type="ARBA" id="ARBA00023002"/>
    </source>
</evidence>
<dbReference type="EMBL" id="CP017637">
    <property type="protein sequence ID" value="APG10535.1"/>
    <property type="molecule type" value="Genomic_DNA"/>
</dbReference>
<dbReference type="PANTHER" id="PTHR43350:SF19">
    <property type="entry name" value="D-GULOSIDE 3-DEHYDROGENASE"/>
    <property type="match status" value="1"/>
</dbReference>
<evidence type="ECO:0000313" key="7">
    <source>
        <dbReference type="EMBL" id="APG10535.1"/>
    </source>
</evidence>
<dbReference type="GO" id="GO:0016491">
    <property type="term" value="F:oxidoreductase activity"/>
    <property type="evidence" value="ECO:0007669"/>
    <property type="project" value="UniProtKB-KW"/>
</dbReference>
<dbReference type="GO" id="GO:0046872">
    <property type="term" value="F:metal ion binding"/>
    <property type="evidence" value="ECO:0007669"/>
    <property type="project" value="UniProtKB-KW"/>
</dbReference>
<dbReference type="OrthoDB" id="9792935at2"/>
<dbReference type="GO" id="GO:0000166">
    <property type="term" value="F:nucleotide binding"/>
    <property type="evidence" value="ECO:0007669"/>
    <property type="project" value="InterPro"/>
</dbReference>
<gene>
    <name evidence="7" type="ORF">BKD09_19600</name>
</gene>
<dbReference type="Pfam" id="PF22725">
    <property type="entry name" value="GFO_IDH_MocA_C3"/>
    <property type="match status" value="1"/>
</dbReference>
<dbReference type="Gene3D" id="3.90.180.10">
    <property type="entry name" value="Medium-chain alcohol dehydrogenases, catalytic domain"/>
    <property type="match status" value="1"/>
</dbReference>
<accession>A0A1L3FB60</accession>
<feature type="domain" description="Enoyl reductase (ER)" evidence="6">
    <location>
        <begin position="54"/>
        <end position="367"/>
    </location>
</feature>
<dbReference type="PANTHER" id="PTHR43350">
    <property type="entry name" value="NAD-DEPENDENT ALCOHOL DEHYDROGENASE"/>
    <property type="match status" value="1"/>
</dbReference>
<evidence type="ECO:0000313" key="8">
    <source>
        <dbReference type="Proteomes" id="UP000181962"/>
    </source>
</evidence>
<dbReference type="Pfam" id="PF01408">
    <property type="entry name" value="GFO_IDH_MocA"/>
    <property type="match status" value="1"/>
</dbReference>
<dbReference type="InterPro" id="IPR020843">
    <property type="entry name" value="ER"/>
</dbReference>
<name>A0A1L3FB60_BRAJP</name>
<evidence type="ECO:0000259" key="6">
    <source>
        <dbReference type="SMART" id="SM00829"/>
    </source>
</evidence>
<keyword evidence="5" id="KW-0560">Oxidoreductase</keyword>
<comment type="cofactor">
    <cofactor evidence="1">
        <name>Zn(2+)</name>
        <dbReference type="ChEBI" id="CHEBI:29105"/>
    </cofactor>
</comment>
<dbReference type="Gene3D" id="3.30.360.10">
    <property type="entry name" value="Dihydrodipicolinate Reductase, domain 2"/>
    <property type="match status" value="1"/>
</dbReference>
<dbReference type="Gene3D" id="3.40.50.720">
    <property type="entry name" value="NAD(P)-binding Rossmann-like Domain"/>
    <property type="match status" value="2"/>
</dbReference>
<dbReference type="SMART" id="SM00829">
    <property type="entry name" value="PKS_ER"/>
    <property type="match status" value="1"/>
</dbReference>
<dbReference type="Proteomes" id="UP000181962">
    <property type="component" value="Chromosome"/>
</dbReference>
<dbReference type="CDD" id="cd08255">
    <property type="entry name" value="2-desacetyl-2-hydroxyethyl_bacteriochlorophyllide_like"/>
    <property type="match status" value="1"/>
</dbReference>
<sequence>MKQLLVRSGKVFLQDVPAPVAGPKNVLVRVERSCVSVGTEMAGVKMSGLPLYRRALKQPHHVKRVLQLMRDQGVARVYKQVKGKLDAGLPTGYSAAGTVIAIGSEVDGIAIGDRIACAGAGVANHAEVIDVPVNLCVPIPQQVSFDAAATVTLGAIAMQGVRRAQPTLGETVVVIGLGILGQITAQLLTANGCRVIGTDVDNKRISTALENGLDHGINPNDGNLVESIIKLTDGVGADAAIITAASASSDILAQAFQSCRKKARVVIVGDVGLNMARSDIYAKELDVLISCSYGPGRYDPVYEEEGADYPLAYVRWTENRNMGEYLRLLAAGRLRLDNMLHEPYPVDRAEEAYGRLAGEGEKPLLVLLQYPHREEAVRSVLQIAAPKPVDGRIKIAVVGAGSFAQGMHLPNLKKLGDKFDLRSVVSRTGLSARTAAERFGFSTASTDFQTVLDDPQVDLVLIATRHDLHAEMTVAALKAGKHVFVEKPLSMTEEGLDAIEAFYEANPNGPLLMTGFNRRFAPAVSAAREVIKRRLSPMIVNYRMNAGYIPSDHWVHGPHGGGRNIGEACHIYDLFNSLTGSQPVEVQARSIVPASGHWRRDDNFVATVRYADGSLCTLTYTSLGSKEFPKERFDIFVDGKVLVLDDYKRLEVTGAKAGWKGLTIEKGQFEELVALAEAFKPGGKWPISLADQLSATRVSFAVEKQLAE</sequence>
<dbReference type="SUPFAM" id="SSF50129">
    <property type="entry name" value="GroES-like"/>
    <property type="match status" value="1"/>
</dbReference>
<dbReference type="InterPro" id="IPR055170">
    <property type="entry name" value="GFO_IDH_MocA-like_dom"/>
</dbReference>